<dbReference type="Proteomes" id="UP001607069">
    <property type="component" value="Unassembled WGS sequence"/>
</dbReference>
<evidence type="ECO:0000313" key="2">
    <source>
        <dbReference type="Proteomes" id="UP001607069"/>
    </source>
</evidence>
<organism evidence="1 2">
    <name type="scientific">Streptomyces chitinivorans</name>
    <dbReference type="NCBI Taxonomy" id="1257027"/>
    <lineage>
        <taxon>Bacteria</taxon>
        <taxon>Bacillati</taxon>
        <taxon>Actinomycetota</taxon>
        <taxon>Actinomycetes</taxon>
        <taxon>Kitasatosporales</taxon>
        <taxon>Streptomycetaceae</taxon>
        <taxon>Streptomyces</taxon>
    </lineage>
</organism>
<name>A0ABW7HRJ0_9ACTN</name>
<dbReference type="EMBL" id="JBIHMK010000026">
    <property type="protein sequence ID" value="MFH0248480.1"/>
    <property type="molecule type" value="Genomic_DNA"/>
</dbReference>
<protein>
    <submittedName>
        <fullName evidence="1">Uncharacterized protein</fullName>
    </submittedName>
</protein>
<keyword evidence="2" id="KW-1185">Reference proteome</keyword>
<reference evidence="1 2" key="1">
    <citation type="submission" date="2024-10" db="EMBL/GenBank/DDBJ databases">
        <authorList>
            <person name="Cho J.-C."/>
        </authorList>
    </citation>
    <scope>NUCLEOTIDE SEQUENCE [LARGE SCALE GENOMIC DNA]</scope>
    <source>
        <strain evidence="1 2">KCTC29696</strain>
    </source>
</reference>
<dbReference type="RefSeq" id="WP_279950919.1">
    <property type="nucleotide sequence ID" value="NZ_BAABEN010000007.1"/>
</dbReference>
<gene>
    <name evidence="1" type="ORF">ACG5V6_09665</name>
</gene>
<proteinExistence type="predicted"/>
<evidence type="ECO:0000313" key="1">
    <source>
        <dbReference type="EMBL" id="MFH0248480.1"/>
    </source>
</evidence>
<comment type="caution">
    <text evidence="1">The sequence shown here is derived from an EMBL/GenBank/DDBJ whole genome shotgun (WGS) entry which is preliminary data.</text>
</comment>
<sequence length="189" mass="20235">MANSYAQPILRTGSLDEALRAARRLLELADTSTIEVDCEAIARTPRELDGLLAQIPEADWWPYGPGRPGRSGSSRDGDRPADHLPVFLSDWCRPVHTAEVFLAAAGSAPAMVRWDLTGWPAAPEIELGPGGTRGAYVTLTAHARDLYLEEPAGVHTVFVHVAQAEADRAPWLAAQVGLRVIGGPAMAPL</sequence>
<accession>A0ABW7HRJ0</accession>